<evidence type="ECO:0000313" key="1">
    <source>
        <dbReference type="EMBL" id="CEA01287.1"/>
    </source>
</evidence>
<organism evidence="1 2">
    <name type="scientific">Jeotgalicoccus saudimassiliensis</name>
    <dbReference type="NCBI Taxonomy" id="1461582"/>
    <lineage>
        <taxon>Bacteria</taxon>
        <taxon>Bacillati</taxon>
        <taxon>Bacillota</taxon>
        <taxon>Bacilli</taxon>
        <taxon>Bacillales</taxon>
        <taxon>Staphylococcaceae</taxon>
        <taxon>Jeotgalicoccus</taxon>
    </lineage>
</organism>
<dbReference type="HOGENOM" id="CLU_180560_0_0_9"/>
<dbReference type="InterPro" id="IPR021596">
    <property type="entry name" value="DUF3219"/>
</dbReference>
<dbReference type="eggNOG" id="ENOG5032ZH2">
    <property type="taxonomic scope" value="Bacteria"/>
</dbReference>
<sequence>MAMDIIVLDDLTLEVKELRRDEEEGTVYIEFDVTSEDYHNLSEHLYKEEFLVRLPGNNNEEFNAKIINYSTSIDNLYEEDNVGEYHITLKEEK</sequence>
<dbReference type="InterPro" id="IPR023105">
    <property type="entry name" value="YkvR-like_sf"/>
</dbReference>
<keyword evidence="2" id="KW-1185">Reference proteome</keyword>
<dbReference type="Proteomes" id="UP000044136">
    <property type="component" value="Unassembled WGS sequence"/>
</dbReference>
<protein>
    <recommendedName>
        <fullName evidence="3">DUF3219 domain-containing protein</fullName>
    </recommendedName>
</protein>
<evidence type="ECO:0000313" key="2">
    <source>
        <dbReference type="Proteomes" id="UP000044136"/>
    </source>
</evidence>
<dbReference type="EMBL" id="CCSE01000001">
    <property type="protein sequence ID" value="CEA01287.1"/>
    <property type="molecule type" value="Genomic_DNA"/>
</dbReference>
<name>A0A078M7E8_9STAP</name>
<dbReference type="SUPFAM" id="SSF159173">
    <property type="entry name" value="YkvR-like"/>
    <property type="match status" value="1"/>
</dbReference>
<reference evidence="1 2" key="1">
    <citation type="submission" date="2014-07" db="EMBL/GenBank/DDBJ databases">
        <authorList>
            <person name="Urmite Genomes Urmite Genomes"/>
        </authorList>
    </citation>
    <scope>NUCLEOTIDE SEQUENCE [LARGE SCALE GENOMIC DNA]</scope>
    <source>
        <strain evidence="1 2">13MG44_air</strain>
    </source>
</reference>
<dbReference type="STRING" id="1461582.BN1048_01321"/>
<accession>A0A078M7E8</accession>
<dbReference type="Pfam" id="PF11514">
    <property type="entry name" value="DUF3219"/>
    <property type="match status" value="1"/>
</dbReference>
<dbReference type="AlphaFoldDB" id="A0A078M7E8"/>
<gene>
    <name evidence="1" type="ORF">BN1048_01321</name>
</gene>
<dbReference type="Gene3D" id="2.40.30.80">
    <property type="entry name" value="YkvR-like"/>
    <property type="match status" value="1"/>
</dbReference>
<dbReference type="OrthoDB" id="2920197at2"/>
<evidence type="ECO:0008006" key="3">
    <source>
        <dbReference type="Google" id="ProtNLM"/>
    </source>
</evidence>
<proteinExistence type="predicted"/>
<dbReference type="RefSeq" id="WP_081962364.1">
    <property type="nucleotide sequence ID" value="NZ_CCSE01000001.1"/>
</dbReference>